<dbReference type="AlphaFoldDB" id="A0A5J4RLD9"/>
<dbReference type="InterPro" id="IPR023614">
    <property type="entry name" value="Porin_dom_sf"/>
</dbReference>
<comment type="caution">
    <text evidence="1">The sequence shown here is derived from an EMBL/GenBank/DDBJ whole genome shotgun (WGS) entry which is preliminary data.</text>
</comment>
<dbReference type="EMBL" id="SNRY01000993">
    <property type="protein sequence ID" value="KAA6334482.1"/>
    <property type="molecule type" value="Genomic_DNA"/>
</dbReference>
<sequence>MKKILSIVVLFATASLYAQDFDTAPTVQVSANDAKFTIGARLMADYAFYATDFTPLKSGAAINDARIRTSLTYNDWYFYGDFDFADGKFHQKNLFLQRTLSENHRIKAGYYTELSSMSLNTSRYSYHFMSRSIAANALATSRSLGISYLYTDDALTLQQGLFAENRYNDQPAGFQGGSLSGRWLFRPIHGEDQILHIGLSARYAWLNTGHVDNLGILETGQTVGAAFETSVDQTTQFLSADLPWAKNVFTLSGEALFHNDKFFARGEYIYKSITKDRDDEPYFLANLGGNDPWFQPGWTNAHPLRTNAFSGAYVELGYLLNGDGYRYSKEDGVLSGNKNKSLEVVLRYSFVNLNDLNPDVDEFYLIGQDRFRPEEITDYPALSSSVAGGCVNAATLGLNYTFNKFAQVMLEYNFSNLDNKRYPLDKNFHTVQTRVMFSF</sequence>
<reference evidence="1" key="1">
    <citation type="submission" date="2019-03" db="EMBL/GenBank/DDBJ databases">
        <title>Single cell metagenomics reveals metabolic interactions within the superorganism composed of flagellate Streblomastix strix and complex community of Bacteroidetes bacteria on its surface.</title>
        <authorList>
            <person name="Treitli S.C."/>
            <person name="Kolisko M."/>
            <person name="Husnik F."/>
            <person name="Keeling P."/>
            <person name="Hampl V."/>
        </authorList>
    </citation>
    <scope>NUCLEOTIDE SEQUENCE</scope>
    <source>
        <strain evidence="1">STM</strain>
    </source>
</reference>
<name>A0A5J4RLD9_9ZZZZ</name>
<evidence type="ECO:0000313" key="1">
    <source>
        <dbReference type="EMBL" id="KAA6334482.1"/>
    </source>
</evidence>
<gene>
    <name evidence="1" type="ORF">EZS27_017207</name>
</gene>
<accession>A0A5J4RLD9</accession>
<dbReference type="Gene3D" id="2.40.160.10">
    <property type="entry name" value="Porin"/>
    <property type="match status" value="1"/>
</dbReference>
<proteinExistence type="predicted"/>
<protein>
    <submittedName>
        <fullName evidence="1">Uncharacterized protein</fullName>
    </submittedName>
</protein>
<organism evidence="1">
    <name type="scientific">termite gut metagenome</name>
    <dbReference type="NCBI Taxonomy" id="433724"/>
    <lineage>
        <taxon>unclassified sequences</taxon>
        <taxon>metagenomes</taxon>
        <taxon>organismal metagenomes</taxon>
    </lineage>
</organism>